<gene>
    <name evidence="1" type="ORF">CWD94_12595</name>
</gene>
<evidence type="ECO:0000313" key="2">
    <source>
        <dbReference type="Proteomes" id="UP000232101"/>
    </source>
</evidence>
<sequence length="101" mass="11787">MPEQILIFDTELKSDNEHHDQTVPTEKEVVTTPYVGQKAKIKLPEDKDSEEYQYLHFYCSSVLTKVGEIKELKMYPSGNYTCTIDFFGETRYLNPEALYLL</sequence>
<evidence type="ECO:0000313" key="1">
    <source>
        <dbReference type="EMBL" id="PJO43385.1"/>
    </source>
</evidence>
<dbReference type="RefSeq" id="WP_100543350.1">
    <property type="nucleotide sequence ID" value="NZ_PHQY01000612.1"/>
</dbReference>
<dbReference type="Proteomes" id="UP000232101">
    <property type="component" value="Unassembled WGS sequence"/>
</dbReference>
<dbReference type="EMBL" id="PHQY01000612">
    <property type="protein sequence ID" value="PJO43385.1"/>
    <property type="molecule type" value="Genomic_DNA"/>
</dbReference>
<proteinExistence type="predicted"/>
<name>A0A2M9Q5P4_9BACI</name>
<dbReference type="AlphaFoldDB" id="A0A2M9Q5P4"/>
<accession>A0A2M9Q5P4</accession>
<protein>
    <submittedName>
        <fullName evidence="1">Uncharacterized protein</fullName>
    </submittedName>
</protein>
<reference evidence="1 2" key="1">
    <citation type="submission" date="2017-11" db="EMBL/GenBank/DDBJ databases">
        <title>Bacterial isolate from king chilli rhizosphere.</title>
        <authorList>
            <person name="Takhelmayum P."/>
            <person name="Sarangthem I."/>
        </authorList>
    </citation>
    <scope>NUCLEOTIDE SEQUENCE [LARGE SCALE GENOMIC DNA]</scope>
    <source>
        <strain evidence="2">t26</strain>
    </source>
</reference>
<organism evidence="1 2">
    <name type="scientific">Lysinibacillus xylanilyticus</name>
    <dbReference type="NCBI Taxonomy" id="582475"/>
    <lineage>
        <taxon>Bacteria</taxon>
        <taxon>Bacillati</taxon>
        <taxon>Bacillota</taxon>
        <taxon>Bacilli</taxon>
        <taxon>Bacillales</taxon>
        <taxon>Bacillaceae</taxon>
        <taxon>Lysinibacillus</taxon>
    </lineage>
</organism>
<comment type="caution">
    <text evidence="1">The sequence shown here is derived from an EMBL/GenBank/DDBJ whole genome shotgun (WGS) entry which is preliminary data.</text>
</comment>